<keyword evidence="4" id="KW-0997">Cell inner membrane</keyword>
<dbReference type="InterPro" id="IPR007387">
    <property type="entry name" value="TRAP_DctQ"/>
</dbReference>
<keyword evidence="5 9" id="KW-0812">Transmembrane</keyword>
<reference evidence="11 12" key="1">
    <citation type="submission" date="2019-08" db="EMBL/GenBank/DDBJ databases">
        <title>In-depth cultivation of the pig gut microbiome towards novel bacterial diversity and tailored functional studies.</title>
        <authorList>
            <person name="Wylensek D."/>
            <person name="Hitch T.C.A."/>
            <person name="Clavel T."/>
        </authorList>
    </citation>
    <scope>NUCLEOTIDE SEQUENCE [LARGE SCALE GENOMIC DNA]</scope>
    <source>
        <strain evidence="12">WCA-380-WT-3B3</strain>
    </source>
</reference>
<dbReference type="PANTHER" id="PTHR35011:SF11">
    <property type="entry name" value="TRAP TRANSPORTER SMALL PERMEASE PROTEIN"/>
    <property type="match status" value="1"/>
</dbReference>
<evidence type="ECO:0000313" key="12">
    <source>
        <dbReference type="Proteomes" id="UP000430222"/>
    </source>
</evidence>
<evidence type="ECO:0000256" key="5">
    <source>
        <dbReference type="ARBA" id="ARBA00022692"/>
    </source>
</evidence>
<evidence type="ECO:0000256" key="3">
    <source>
        <dbReference type="ARBA" id="ARBA00022475"/>
    </source>
</evidence>
<proteinExistence type="inferred from homology"/>
<dbReference type="PANTHER" id="PTHR35011">
    <property type="entry name" value="2,3-DIKETO-L-GULONATE TRAP TRANSPORTER SMALL PERMEASE PROTEIN YIAM"/>
    <property type="match status" value="1"/>
</dbReference>
<evidence type="ECO:0000256" key="2">
    <source>
        <dbReference type="ARBA" id="ARBA00022448"/>
    </source>
</evidence>
<evidence type="ECO:0000256" key="9">
    <source>
        <dbReference type="SAM" id="Phobius"/>
    </source>
</evidence>
<evidence type="ECO:0000313" key="11">
    <source>
        <dbReference type="EMBL" id="MSV24977.1"/>
    </source>
</evidence>
<dbReference type="RefSeq" id="WP_154620755.1">
    <property type="nucleotide sequence ID" value="NZ_CBCTNG010000001.1"/>
</dbReference>
<dbReference type="EMBL" id="VUNL01000007">
    <property type="protein sequence ID" value="MSV24977.1"/>
    <property type="molecule type" value="Genomic_DNA"/>
</dbReference>
<comment type="subcellular location">
    <subcellularLocation>
        <location evidence="1">Cell inner membrane</location>
        <topology evidence="1">Multi-pass membrane protein</topology>
    </subcellularLocation>
</comment>
<evidence type="ECO:0000256" key="1">
    <source>
        <dbReference type="ARBA" id="ARBA00004429"/>
    </source>
</evidence>
<feature type="transmembrane region" description="Helical" evidence="9">
    <location>
        <begin position="141"/>
        <end position="162"/>
    </location>
</feature>
<evidence type="ECO:0000256" key="4">
    <source>
        <dbReference type="ARBA" id="ARBA00022519"/>
    </source>
</evidence>
<feature type="transmembrane region" description="Helical" evidence="9">
    <location>
        <begin position="61"/>
        <end position="92"/>
    </location>
</feature>
<dbReference type="Pfam" id="PF04290">
    <property type="entry name" value="DctQ"/>
    <property type="match status" value="1"/>
</dbReference>
<keyword evidence="7 9" id="KW-0472">Membrane</keyword>
<keyword evidence="3" id="KW-1003">Cell membrane</keyword>
<dbReference type="AlphaFoldDB" id="A0A6I2UUU5"/>
<evidence type="ECO:0000256" key="6">
    <source>
        <dbReference type="ARBA" id="ARBA00022989"/>
    </source>
</evidence>
<sequence length="183" mass="21000">MSEEKKQLNPVLSAMTYVFDFTYSLLLHYSKIVLLLIVLIVSAEVFSRQFLHTSIHWSEEVALFLMVWMAFLSMAIGVQKGVHIALGFFVQLMPEKLRWYVNKFDLLIIMGFGVFMVYYGAKLVQSTMSSTLPATQWPAGLLYLMIPVSGVYIVYFAGLDFFGLKEYEHTQFYQDDEKNGGEA</sequence>
<dbReference type="GO" id="GO:0015740">
    <property type="term" value="P:C4-dicarboxylate transport"/>
    <property type="evidence" value="ECO:0007669"/>
    <property type="project" value="TreeGrafter"/>
</dbReference>
<name>A0A6I2UUU5_9FIRM</name>
<dbReference type="InterPro" id="IPR055348">
    <property type="entry name" value="DctQ"/>
</dbReference>
<keyword evidence="12" id="KW-1185">Reference proteome</keyword>
<evidence type="ECO:0000259" key="10">
    <source>
        <dbReference type="Pfam" id="PF04290"/>
    </source>
</evidence>
<evidence type="ECO:0000256" key="8">
    <source>
        <dbReference type="ARBA" id="ARBA00038436"/>
    </source>
</evidence>
<comment type="similarity">
    <text evidence="8">Belongs to the TRAP transporter small permease family.</text>
</comment>
<organism evidence="11 12">
    <name type="scientific">Selenomonas montiformis</name>
    <dbReference type="NCBI Taxonomy" id="2652285"/>
    <lineage>
        <taxon>Bacteria</taxon>
        <taxon>Bacillati</taxon>
        <taxon>Bacillota</taxon>
        <taxon>Negativicutes</taxon>
        <taxon>Selenomonadales</taxon>
        <taxon>Selenomonadaceae</taxon>
        <taxon>Selenomonas</taxon>
    </lineage>
</organism>
<dbReference type="GO" id="GO:0005886">
    <property type="term" value="C:plasma membrane"/>
    <property type="evidence" value="ECO:0007669"/>
    <property type="project" value="UniProtKB-SubCell"/>
</dbReference>
<feature type="transmembrane region" description="Helical" evidence="9">
    <location>
        <begin position="21"/>
        <end position="41"/>
    </location>
</feature>
<comment type="caution">
    <text evidence="11">The sequence shown here is derived from an EMBL/GenBank/DDBJ whole genome shotgun (WGS) entry which is preliminary data.</text>
</comment>
<accession>A0A6I2UUU5</accession>
<evidence type="ECO:0000256" key="7">
    <source>
        <dbReference type="ARBA" id="ARBA00023136"/>
    </source>
</evidence>
<feature type="domain" description="Tripartite ATP-independent periplasmic transporters DctQ component" evidence="10">
    <location>
        <begin position="37"/>
        <end position="161"/>
    </location>
</feature>
<keyword evidence="2" id="KW-0813">Transport</keyword>
<feature type="transmembrane region" description="Helical" evidence="9">
    <location>
        <begin position="104"/>
        <end position="121"/>
    </location>
</feature>
<gene>
    <name evidence="11" type="ORF">FYJ78_07235</name>
</gene>
<protein>
    <submittedName>
        <fullName evidence="11">TRAP transporter small permease</fullName>
    </submittedName>
</protein>
<dbReference type="Proteomes" id="UP000430222">
    <property type="component" value="Unassembled WGS sequence"/>
</dbReference>
<keyword evidence="6 9" id="KW-1133">Transmembrane helix</keyword>
<dbReference type="GO" id="GO:0022857">
    <property type="term" value="F:transmembrane transporter activity"/>
    <property type="evidence" value="ECO:0007669"/>
    <property type="project" value="TreeGrafter"/>
</dbReference>